<gene>
    <name evidence="7" type="primary">rpoC</name>
    <name evidence="11" type="ORF">A2864_00400</name>
</gene>
<evidence type="ECO:0000256" key="4">
    <source>
        <dbReference type="ARBA" id="ARBA00022723"/>
    </source>
</evidence>
<dbReference type="Gene3D" id="1.10.150.390">
    <property type="match status" value="1"/>
</dbReference>
<dbReference type="Gene3D" id="2.40.50.100">
    <property type="match status" value="1"/>
</dbReference>
<dbReference type="Gene3D" id="1.10.1790.20">
    <property type="match status" value="1"/>
</dbReference>
<dbReference type="Gene3D" id="2.40.40.20">
    <property type="match status" value="1"/>
</dbReference>
<dbReference type="InterPro" id="IPR042102">
    <property type="entry name" value="RNA_pol_Rpb1_3_sf"/>
</dbReference>
<accession>A0A1G1WHF8</accession>
<dbReference type="EC" id="2.7.7.6" evidence="7"/>
<dbReference type="InterPro" id="IPR000722">
    <property type="entry name" value="RNA_pol_asu"/>
</dbReference>
<evidence type="ECO:0000256" key="7">
    <source>
        <dbReference type="HAMAP-Rule" id="MF_01322"/>
    </source>
</evidence>
<dbReference type="Gene3D" id="4.10.860.120">
    <property type="entry name" value="RNA polymerase II, clamp domain"/>
    <property type="match status" value="1"/>
</dbReference>
<name>A0A1G1WHF8_9BACT</name>
<dbReference type="InterPro" id="IPR007066">
    <property type="entry name" value="RNA_pol_Rpb1_3"/>
</dbReference>
<feature type="binding site" evidence="7">
    <location>
        <position position="930"/>
    </location>
    <ligand>
        <name>Zn(2+)</name>
        <dbReference type="ChEBI" id="CHEBI:29105"/>
        <label>2</label>
    </ligand>
</feature>
<keyword evidence="9" id="KW-0175">Coiled coil</keyword>
<feature type="binding site" evidence="7">
    <location>
        <position position="538"/>
    </location>
    <ligand>
        <name>Mg(2+)</name>
        <dbReference type="ChEBI" id="CHEBI:18420"/>
    </ligand>
</feature>
<evidence type="ECO:0000256" key="8">
    <source>
        <dbReference type="RuleBase" id="RU004279"/>
    </source>
</evidence>
<dbReference type="InterPro" id="IPR007080">
    <property type="entry name" value="RNA_pol_Rpb1_1"/>
</dbReference>
<sequence>MYEIKDFEALRIILANQDDILNWSHGEVFKPETINYRTLKPEKGGLFAEEIFGPTKDWECYCGKYKRIRYRGVICDKCGVEVTQSKVRRERMGHIKLAAPVAHVWFFKGTPSKLSQLLDITPRSLDAIIYFAEYLIVAVDDDKCKKALNNIAEAMKKNQENIKKLYDKQKKELEKNIKNDVSKIDVKNKEQRELIVEELNLKAKARFNSLKEEESNEIARNNELYKSMQDRIKQIKPFGLISEDEYQRLIDLNAADFIKVGMGAESLEEALKNLDLAKLAAELRKEVQTSTGQKQVKATKRLRVVEGFRQASIDPTWMILKVLPVIPPDLRPMVQLSGGRFATSDLNDLYRRVINRNNRLKRLTDLGAPEIILRNEKRMLQEAVDALIDSSQRPSSRTAQVLRSLSDMLKGKQGRFRQNLLGKRVDYSGRSVIIVAPDIRLNECRVPKEMALELFKPYVLRELIFQGYAPNVKSAKHVFERKGEEVWDILESITKNHPVFLNRAPTLHRLGFQAFYPILTEGNAIGVHPSVCAGFGADFDGDQMAIHVPLSQAAIDEAKNLMMSTKNLLKPADGEPIMTPRQDVFLGCYFLTRAANDEPAKGVYTFDEIILAFQSNALDIKDKIKLFYKNDLIETTVGRVLFNSVLPEELRFVNKAIRGSDIKSLLITSQSVLGEEKSVELIDSFKDLGFLFATKSGLTMSVSDCEIYQEKGKLVAEAEVKVEKIDENFQKGLITEGEKIRLSEEIWSDLTTKIDELTWQNMSLDNPLRLMQESGARGSRDQIKQLAGMRGLMADPLGKIVELPSKSNFREGLDVYEYFTSTRGARKGLVDKALKTADAGYLTRRLVDVAHDVLIREEDCGTKEGVIISELGDRSTPLSSRVVGRVAAANIKGKNRRDIVKRGEEITEELSKEIEKSDTTQIYVRSPLTCETRYGVCSVCYGWDLSTKRIASAGTAVGVIAAQSIGEPGTQLTMRTFHLGGIIGLDITQGLPRVEEIFESRTPKTPAVITEVPGRISIIESDGMRKIRVAMRDKSGKTEKEYVIPVTAEIRIKDGDQVSAGEPLTSGHLDLKLLLETRGIKIVQQYIISELQKVYESQGAPINDKHFEVIVRKMSEKVRIQTSGDTSLLPGELIDKSRFAEENAKILAEGGEPSTAQVVILGITRAALYTESVLSAASFQETTSVLTDAATSGKVDYLRGLKENVIIGRLIPTGWRAQLDGKERKKTETGVVVSAEDMEIKEAKSKTRAVNKVTS</sequence>
<feature type="binding site" evidence="7">
    <location>
        <position position="860"/>
    </location>
    <ligand>
        <name>Zn(2+)</name>
        <dbReference type="ChEBI" id="CHEBI:29105"/>
        <label>2</label>
    </ligand>
</feature>
<dbReference type="Pfam" id="PF04998">
    <property type="entry name" value="RNA_pol_Rpb1_5"/>
    <property type="match status" value="1"/>
</dbReference>
<dbReference type="CDD" id="cd01609">
    <property type="entry name" value="RNAP_beta'_N"/>
    <property type="match status" value="1"/>
</dbReference>
<feature type="domain" description="RNA polymerase N-terminal" evidence="10">
    <location>
        <begin position="316"/>
        <end position="592"/>
    </location>
</feature>
<dbReference type="GO" id="GO:0003899">
    <property type="term" value="F:DNA-directed RNA polymerase activity"/>
    <property type="evidence" value="ECO:0007669"/>
    <property type="project" value="UniProtKB-UniRule"/>
</dbReference>
<dbReference type="SMART" id="SM00663">
    <property type="entry name" value="RPOLA_N"/>
    <property type="match status" value="1"/>
</dbReference>
<feature type="binding site" evidence="7">
    <location>
        <position position="62"/>
    </location>
    <ligand>
        <name>Zn(2+)</name>
        <dbReference type="ChEBI" id="CHEBI:29105"/>
        <label>1</label>
    </ligand>
</feature>
<dbReference type="InterPro" id="IPR007083">
    <property type="entry name" value="RNA_pol_Rpb1_4"/>
</dbReference>
<keyword evidence="5 7" id="KW-0804">Transcription</keyword>
<keyword evidence="1 7" id="KW-0240">DNA-directed RNA polymerase</keyword>
<dbReference type="Proteomes" id="UP000177900">
    <property type="component" value="Unassembled WGS sequence"/>
</dbReference>
<evidence type="ECO:0000313" key="12">
    <source>
        <dbReference type="Proteomes" id="UP000177900"/>
    </source>
</evidence>
<comment type="cofactor">
    <cofactor evidence="7">
        <name>Mg(2+)</name>
        <dbReference type="ChEBI" id="CHEBI:18420"/>
    </cofactor>
    <text evidence="7">Binds 1 Mg(2+) ion per subunit.</text>
</comment>
<organism evidence="11 12">
    <name type="scientific">Candidatus Woykebacteria bacterium RIFCSPHIGHO2_01_FULL_39_12</name>
    <dbReference type="NCBI Taxonomy" id="1802599"/>
    <lineage>
        <taxon>Bacteria</taxon>
        <taxon>Candidatus Woykeibacteriota</taxon>
    </lineage>
</organism>
<dbReference type="PANTHER" id="PTHR19376">
    <property type="entry name" value="DNA-DIRECTED RNA POLYMERASE"/>
    <property type="match status" value="1"/>
</dbReference>
<protein>
    <recommendedName>
        <fullName evidence="7">DNA-directed RNA polymerase subunit beta'</fullName>
        <shortName evidence="7">RNAP subunit beta'</shortName>
        <ecNumber evidence="7">2.7.7.6</ecNumber>
    </recommendedName>
    <alternativeName>
        <fullName evidence="7">RNA polymerase subunit beta'</fullName>
    </alternativeName>
    <alternativeName>
        <fullName evidence="7">Transcriptase subunit beta'</fullName>
    </alternativeName>
</protein>
<evidence type="ECO:0000256" key="1">
    <source>
        <dbReference type="ARBA" id="ARBA00022478"/>
    </source>
</evidence>
<feature type="binding site" evidence="7">
    <location>
        <position position="940"/>
    </location>
    <ligand>
        <name>Zn(2+)</name>
        <dbReference type="ChEBI" id="CHEBI:29105"/>
        <label>2</label>
    </ligand>
</feature>
<dbReference type="Pfam" id="PF04983">
    <property type="entry name" value="RNA_pol_Rpb1_3"/>
    <property type="match status" value="1"/>
</dbReference>
<dbReference type="GO" id="GO:0008270">
    <property type="term" value="F:zinc ion binding"/>
    <property type="evidence" value="ECO:0007669"/>
    <property type="project" value="UniProtKB-UniRule"/>
</dbReference>
<dbReference type="Gene3D" id="1.10.274.100">
    <property type="entry name" value="RNA polymerase Rpb1, domain 3"/>
    <property type="match status" value="1"/>
</dbReference>
<dbReference type="EMBL" id="MHCV01000039">
    <property type="protein sequence ID" value="OGY27143.1"/>
    <property type="molecule type" value="Genomic_DNA"/>
</dbReference>
<dbReference type="NCBIfam" id="TIGR02386">
    <property type="entry name" value="rpoC_TIGR"/>
    <property type="match status" value="1"/>
</dbReference>
<feature type="binding site" evidence="7">
    <location>
        <position position="78"/>
    </location>
    <ligand>
        <name>Zn(2+)</name>
        <dbReference type="ChEBI" id="CHEBI:29105"/>
        <label>1</label>
    </ligand>
</feature>
<feature type="binding site" evidence="7">
    <location>
        <position position="937"/>
    </location>
    <ligand>
        <name>Zn(2+)</name>
        <dbReference type="ChEBI" id="CHEBI:29105"/>
        <label>2</label>
    </ligand>
</feature>
<comment type="subunit">
    <text evidence="7">The RNAP catalytic core consists of 2 alpha, 1 beta, 1 beta' and 1 omega subunit. When a sigma factor is associated with the core the holoenzyme is formed, which can initiate transcription.</text>
</comment>
<evidence type="ECO:0000256" key="6">
    <source>
        <dbReference type="ARBA" id="ARBA00048552"/>
    </source>
</evidence>
<evidence type="ECO:0000256" key="2">
    <source>
        <dbReference type="ARBA" id="ARBA00022679"/>
    </source>
</evidence>
<feature type="binding site" evidence="7">
    <location>
        <position position="75"/>
    </location>
    <ligand>
        <name>Zn(2+)</name>
        <dbReference type="ChEBI" id="CHEBI:29105"/>
        <label>1</label>
    </ligand>
</feature>
<dbReference type="HAMAP" id="MF_01322">
    <property type="entry name" value="RNApol_bact_RpoC"/>
    <property type="match status" value="1"/>
</dbReference>
<feature type="binding site" evidence="7">
    <location>
        <position position="60"/>
    </location>
    <ligand>
        <name>Zn(2+)</name>
        <dbReference type="ChEBI" id="CHEBI:29105"/>
        <label>1</label>
    </ligand>
</feature>
<dbReference type="Pfam" id="PF05000">
    <property type="entry name" value="RNA_pol_Rpb1_4"/>
    <property type="match status" value="1"/>
</dbReference>
<dbReference type="Pfam" id="PF00623">
    <property type="entry name" value="RNA_pol_Rpb1_2"/>
    <property type="match status" value="2"/>
</dbReference>
<dbReference type="InterPro" id="IPR007081">
    <property type="entry name" value="RNA_pol_Rpb1_5"/>
</dbReference>
<feature type="binding site" evidence="7">
    <location>
        <position position="540"/>
    </location>
    <ligand>
        <name>Mg(2+)</name>
        <dbReference type="ChEBI" id="CHEBI:18420"/>
    </ligand>
</feature>
<keyword evidence="7" id="KW-0862">Zinc</keyword>
<keyword evidence="3 7" id="KW-0548">Nucleotidyltransferase</keyword>
<dbReference type="Gene3D" id="1.10.132.30">
    <property type="match status" value="1"/>
</dbReference>
<evidence type="ECO:0000256" key="3">
    <source>
        <dbReference type="ARBA" id="ARBA00022695"/>
    </source>
</evidence>
<dbReference type="SUPFAM" id="SSF64484">
    <property type="entry name" value="beta and beta-prime subunits of DNA dependent RNA-polymerase"/>
    <property type="match status" value="1"/>
</dbReference>
<proteinExistence type="inferred from homology"/>
<reference evidence="11 12" key="1">
    <citation type="journal article" date="2016" name="Nat. Commun.">
        <title>Thousands of microbial genomes shed light on interconnected biogeochemical processes in an aquifer system.</title>
        <authorList>
            <person name="Anantharaman K."/>
            <person name="Brown C.T."/>
            <person name="Hug L.A."/>
            <person name="Sharon I."/>
            <person name="Castelle C.J."/>
            <person name="Probst A.J."/>
            <person name="Thomas B.C."/>
            <person name="Singh A."/>
            <person name="Wilkins M.J."/>
            <person name="Karaoz U."/>
            <person name="Brodie E.L."/>
            <person name="Williams K.H."/>
            <person name="Hubbard S.S."/>
            <person name="Banfield J.F."/>
        </authorList>
    </citation>
    <scope>NUCLEOTIDE SEQUENCE [LARGE SCALE GENOMIC DNA]</scope>
</reference>
<feature type="binding site" evidence="7">
    <location>
        <position position="542"/>
    </location>
    <ligand>
        <name>Mg(2+)</name>
        <dbReference type="ChEBI" id="CHEBI:18420"/>
    </ligand>
</feature>
<comment type="catalytic activity">
    <reaction evidence="6 7 8">
        <text>RNA(n) + a ribonucleoside 5'-triphosphate = RNA(n+1) + diphosphate</text>
        <dbReference type="Rhea" id="RHEA:21248"/>
        <dbReference type="Rhea" id="RHEA-COMP:14527"/>
        <dbReference type="Rhea" id="RHEA-COMP:17342"/>
        <dbReference type="ChEBI" id="CHEBI:33019"/>
        <dbReference type="ChEBI" id="CHEBI:61557"/>
        <dbReference type="ChEBI" id="CHEBI:140395"/>
        <dbReference type="EC" id="2.7.7.6"/>
    </reaction>
</comment>
<keyword evidence="2 7" id="KW-0808">Transferase</keyword>
<comment type="function">
    <text evidence="7 8">DNA-dependent RNA polymerase catalyzes the transcription of DNA into RNA using the four ribonucleoside triphosphates as substrates.</text>
</comment>
<dbReference type="CDD" id="cd02655">
    <property type="entry name" value="RNAP_beta'_C"/>
    <property type="match status" value="1"/>
</dbReference>
<dbReference type="Pfam" id="PF04997">
    <property type="entry name" value="RNA_pol_Rpb1_1"/>
    <property type="match status" value="1"/>
</dbReference>
<evidence type="ECO:0000256" key="5">
    <source>
        <dbReference type="ARBA" id="ARBA00023163"/>
    </source>
</evidence>
<evidence type="ECO:0000259" key="10">
    <source>
        <dbReference type="SMART" id="SM00663"/>
    </source>
</evidence>
<keyword evidence="4 7" id="KW-0479">Metal-binding</keyword>
<feature type="coiled-coil region" evidence="9">
    <location>
        <begin position="148"/>
        <end position="231"/>
    </location>
</feature>
<dbReference type="GO" id="GO:0000428">
    <property type="term" value="C:DNA-directed RNA polymerase complex"/>
    <property type="evidence" value="ECO:0007669"/>
    <property type="project" value="UniProtKB-KW"/>
</dbReference>
<keyword evidence="7" id="KW-0460">Magnesium</keyword>
<dbReference type="InterPro" id="IPR012754">
    <property type="entry name" value="DNA-dir_RpoC_beta_prime_bact"/>
</dbReference>
<dbReference type="GO" id="GO:0006351">
    <property type="term" value="P:DNA-templated transcription"/>
    <property type="evidence" value="ECO:0007669"/>
    <property type="project" value="UniProtKB-UniRule"/>
</dbReference>
<comment type="caution">
    <text evidence="11">The sequence shown here is derived from an EMBL/GenBank/DDBJ whole genome shotgun (WGS) entry which is preliminary data.</text>
</comment>
<dbReference type="AlphaFoldDB" id="A0A1G1WHF8"/>
<dbReference type="InterPro" id="IPR006592">
    <property type="entry name" value="RNA_pol_N"/>
</dbReference>
<dbReference type="InterPro" id="IPR045867">
    <property type="entry name" value="DNA-dir_RpoC_beta_prime"/>
</dbReference>
<dbReference type="GO" id="GO:0000287">
    <property type="term" value="F:magnesium ion binding"/>
    <property type="evidence" value="ECO:0007669"/>
    <property type="project" value="UniProtKB-UniRule"/>
</dbReference>
<comment type="cofactor">
    <cofactor evidence="7">
        <name>Zn(2+)</name>
        <dbReference type="ChEBI" id="CHEBI:29105"/>
    </cofactor>
    <text evidence="7">Binds 2 Zn(2+) ions per subunit.</text>
</comment>
<evidence type="ECO:0000256" key="9">
    <source>
        <dbReference type="SAM" id="Coils"/>
    </source>
</evidence>
<dbReference type="InterPro" id="IPR038120">
    <property type="entry name" value="Rpb1_funnel_sf"/>
</dbReference>
<dbReference type="GO" id="GO:0003677">
    <property type="term" value="F:DNA binding"/>
    <property type="evidence" value="ECO:0007669"/>
    <property type="project" value="UniProtKB-UniRule"/>
</dbReference>
<dbReference type="Gene3D" id="1.10.40.90">
    <property type="match status" value="1"/>
</dbReference>
<evidence type="ECO:0000313" key="11">
    <source>
        <dbReference type="EMBL" id="OGY27143.1"/>
    </source>
</evidence>
<dbReference type="PANTHER" id="PTHR19376:SF54">
    <property type="entry name" value="DNA-DIRECTED RNA POLYMERASE SUBUNIT BETA"/>
    <property type="match status" value="1"/>
</dbReference>
<dbReference type="InterPro" id="IPR044893">
    <property type="entry name" value="RNA_pol_Rpb1_clamp_domain"/>
</dbReference>
<comment type="similarity">
    <text evidence="7 8">Belongs to the RNA polymerase beta' chain family.</text>
</comment>